<dbReference type="GO" id="GO:0005886">
    <property type="term" value="C:plasma membrane"/>
    <property type="evidence" value="ECO:0007669"/>
    <property type="project" value="UniProtKB-SubCell"/>
</dbReference>
<reference evidence="10" key="1">
    <citation type="submission" date="2020-01" db="EMBL/GenBank/DDBJ databases">
        <authorList>
            <person name="Meier V. D."/>
            <person name="Meier V D."/>
        </authorList>
    </citation>
    <scope>NUCLEOTIDE SEQUENCE</scope>
    <source>
        <strain evidence="10">HLG_WM_MAG_10</strain>
    </source>
</reference>
<evidence type="ECO:0000313" key="10">
    <source>
        <dbReference type="EMBL" id="CAA6800061.1"/>
    </source>
</evidence>
<keyword evidence="4 10" id="KW-0808">Transferase</keyword>
<keyword evidence="6 8" id="KW-1133">Transmembrane helix</keyword>
<dbReference type="GO" id="GO:0010041">
    <property type="term" value="P:response to iron(III) ion"/>
    <property type="evidence" value="ECO:0007669"/>
    <property type="project" value="TreeGrafter"/>
</dbReference>
<dbReference type="GO" id="GO:0016763">
    <property type="term" value="F:pentosyltransferase activity"/>
    <property type="evidence" value="ECO:0007669"/>
    <property type="project" value="TreeGrafter"/>
</dbReference>
<feature type="transmembrane region" description="Helical" evidence="8">
    <location>
        <begin position="7"/>
        <end position="24"/>
    </location>
</feature>
<evidence type="ECO:0000256" key="6">
    <source>
        <dbReference type="ARBA" id="ARBA00022989"/>
    </source>
</evidence>
<feature type="transmembrane region" description="Helical" evidence="8">
    <location>
        <begin position="82"/>
        <end position="102"/>
    </location>
</feature>
<feature type="transmembrane region" description="Helical" evidence="8">
    <location>
        <begin position="399"/>
        <end position="417"/>
    </location>
</feature>
<dbReference type="EMBL" id="CACVAQ010000049">
    <property type="protein sequence ID" value="CAA6800061.1"/>
    <property type="molecule type" value="Genomic_DNA"/>
</dbReference>
<feature type="transmembrane region" description="Helical" evidence="8">
    <location>
        <begin position="338"/>
        <end position="356"/>
    </location>
</feature>
<keyword evidence="7 8" id="KW-0472">Membrane</keyword>
<dbReference type="AlphaFoldDB" id="A0A6S6S568"/>
<evidence type="ECO:0000259" key="9">
    <source>
        <dbReference type="Pfam" id="PF13231"/>
    </source>
</evidence>
<feature type="domain" description="Glycosyltransferase RgtA/B/C/D-like" evidence="9">
    <location>
        <begin position="62"/>
        <end position="219"/>
    </location>
</feature>
<keyword evidence="5 8" id="KW-0812">Transmembrane</keyword>
<feature type="transmembrane region" description="Helical" evidence="8">
    <location>
        <begin position="368"/>
        <end position="393"/>
    </location>
</feature>
<evidence type="ECO:0000256" key="8">
    <source>
        <dbReference type="SAM" id="Phobius"/>
    </source>
</evidence>
<evidence type="ECO:0000256" key="3">
    <source>
        <dbReference type="ARBA" id="ARBA00022676"/>
    </source>
</evidence>
<accession>A0A6S6S568</accession>
<keyword evidence="2" id="KW-1003">Cell membrane</keyword>
<evidence type="ECO:0000256" key="1">
    <source>
        <dbReference type="ARBA" id="ARBA00004651"/>
    </source>
</evidence>
<feature type="transmembrane region" description="Helical" evidence="8">
    <location>
        <begin position="166"/>
        <end position="193"/>
    </location>
</feature>
<evidence type="ECO:0000256" key="5">
    <source>
        <dbReference type="ARBA" id="ARBA00022692"/>
    </source>
</evidence>
<comment type="subcellular location">
    <subcellularLocation>
        <location evidence="1">Cell membrane</location>
        <topology evidence="1">Multi-pass membrane protein</topology>
    </subcellularLocation>
</comment>
<dbReference type="PANTHER" id="PTHR33908:SF3">
    <property type="entry name" value="UNDECAPRENYL PHOSPHATE-ALPHA-4-AMINO-4-DEOXY-L-ARABINOSE ARABINOSYL TRANSFERASE"/>
    <property type="match status" value="1"/>
</dbReference>
<name>A0A6S6S568_9BACT</name>
<proteinExistence type="predicted"/>
<dbReference type="InterPro" id="IPR038731">
    <property type="entry name" value="RgtA/B/C-like"/>
</dbReference>
<evidence type="ECO:0000256" key="4">
    <source>
        <dbReference type="ARBA" id="ARBA00022679"/>
    </source>
</evidence>
<evidence type="ECO:0000256" key="7">
    <source>
        <dbReference type="ARBA" id="ARBA00023136"/>
    </source>
</evidence>
<dbReference type="Pfam" id="PF13231">
    <property type="entry name" value="PMT_2"/>
    <property type="match status" value="1"/>
</dbReference>
<feature type="transmembrane region" description="Helical" evidence="8">
    <location>
        <begin position="136"/>
        <end position="154"/>
    </location>
</feature>
<sequence>MKKYPPFVYLIGLLFVVNLLWMNHSVSLWDEDEAAYAGFGMTMLETGDWVEPAYQWSVIHRKTPFHFWSVALSYKLFGINEFALRIPSVLAILLTCWFVFLLGRPLFGQKNAGRAAIILATSIQLPLMGKIALTDASLLLFQTIGVLSLLNYLYRPSWKWNASLWFAMAMGILVKGPPIILLIGGMWLLLAIFHPKRKHLIGTHPWVFGWLAIAPFAAWCYASYSQDVLLWEQAGKDIPFAEWWQEEDNGHKIHLLPFLWEWYVLRRIGGSVLGQSGFWGYHLVVLTVAFLTWLPFWFLTLKASFKSFFKPSDKVLILSVWLAIGWLFWEFMSSKLPSYSMGAQPALALLMALQIAELETQEEDSKMLNFGLALYAFIFSIVSIALPILGVYLLGDWTLVYLLPMSLVLLVLLIKVLKTRKNTEQLFQYTAIFGGLFMFLLWTCVSPVIEQSSIKSFDKIVATAYQESGENKAARLIFTGLDIKQQKISLLVYAEQQFGAYEEMHAPEAMQAFLENEAVVLVIGQDAIEPLQKAFQKAKIPFEAKKVLHRSTDHALQSHDFWVIGNVERID</sequence>
<feature type="transmembrane region" description="Helical" evidence="8">
    <location>
        <begin position="429"/>
        <end position="449"/>
    </location>
</feature>
<dbReference type="InterPro" id="IPR050297">
    <property type="entry name" value="LipidA_mod_glycosyltrf_83"/>
</dbReference>
<evidence type="ECO:0000256" key="2">
    <source>
        <dbReference type="ARBA" id="ARBA00022475"/>
    </source>
</evidence>
<gene>
    <name evidence="10" type="ORF">HELGO_WM30046</name>
</gene>
<protein>
    <submittedName>
        <fullName evidence="10">Glycosyltransferase family 39 protein</fullName>
    </submittedName>
</protein>
<feature type="transmembrane region" description="Helical" evidence="8">
    <location>
        <begin position="205"/>
        <end position="224"/>
    </location>
</feature>
<dbReference type="GO" id="GO:0009103">
    <property type="term" value="P:lipopolysaccharide biosynthetic process"/>
    <property type="evidence" value="ECO:0007669"/>
    <property type="project" value="TreeGrafter"/>
</dbReference>
<feature type="transmembrane region" description="Helical" evidence="8">
    <location>
        <begin position="279"/>
        <end position="303"/>
    </location>
</feature>
<feature type="transmembrane region" description="Helical" evidence="8">
    <location>
        <begin position="315"/>
        <end position="332"/>
    </location>
</feature>
<keyword evidence="3" id="KW-0328">Glycosyltransferase</keyword>
<dbReference type="PANTHER" id="PTHR33908">
    <property type="entry name" value="MANNOSYLTRANSFERASE YKCB-RELATED"/>
    <property type="match status" value="1"/>
</dbReference>
<organism evidence="10">
    <name type="scientific">uncultured Aureispira sp</name>
    <dbReference type="NCBI Taxonomy" id="1331704"/>
    <lineage>
        <taxon>Bacteria</taxon>
        <taxon>Pseudomonadati</taxon>
        <taxon>Bacteroidota</taxon>
        <taxon>Saprospiria</taxon>
        <taxon>Saprospirales</taxon>
        <taxon>Saprospiraceae</taxon>
        <taxon>Aureispira</taxon>
        <taxon>environmental samples</taxon>
    </lineage>
</organism>